<dbReference type="Pfam" id="PF02875">
    <property type="entry name" value="Mur_ligase_C"/>
    <property type="match status" value="1"/>
</dbReference>
<dbReference type="GO" id="GO:0016881">
    <property type="term" value="F:acid-amino acid ligase activity"/>
    <property type="evidence" value="ECO:0007669"/>
    <property type="project" value="InterPro"/>
</dbReference>
<evidence type="ECO:0000256" key="3">
    <source>
        <dbReference type="ARBA" id="ARBA00022840"/>
    </source>
</evidence>
<dbReference type="InterPro" id="IPR036565">
    <property type="entry name" value="Mur-like_cat_sf"/>
</dbReference>
<dbReference type="Gene3D" id="3.90.190.20">
    <property type="entry name" value="Mur ligase, C-terminal domain"/>
    <property type="match status" value="1"/>
</dbReference>
<dbReference type="PANTHER" id="PTHR43024">
    <property type="entry name" value="UDP-N-ACETYLMURAMOYL-TRIPEPTIDE--D-ALANYL-D-ALANINE LIGASE"/>
    <property type="match status" value="1"/>
</dbReference>
<feature type="transmembrane region" description="Helical" evidence="4">
    <location>
        <begin position="75"/>
        <end position="93"/>
    </location>
</feature>
<dbReference type="PANTHER" id="PTHR43024:SF1">
    <property type="entry name" value="UDP-N-ACETYLMURAMOYL-TRIPEPTIDE--D-ALANYL-D-ALANINE LIGASE"/>
    <property type="match status" value="1"/>
</dbReference>
<protein>
    <submittedName>
        <fullName evidence="7">UDP-N-acetylmuramoyl-tripeptide--D-alanyl-D-alanine ligase</fullName>
    </submittedName>
</protein>
<evidence type="ECO:0000259" key="5">
    <source>
        <dbReference type="Pfam" id="PF02875"/>
    </source>
</evidence>
<evidence type="ECO:0000256" key="2">
    <source>
        <dbReference type="ARBA" id="ARBA00022741"/>
    </source>
</evidence>
<evidence type="ECO:0000313" key="8">
    <source>
        <dbReference type="Proteomes" id="UP000502196"/>
    </source>
</evidence>
<keyword evidence="4" id="KW-1133">Transmembrane helix</keyword>
<dbReference type="Gene3D" id="3.40.1190.10">
    <property type="entry name" value="Mur-like, catalytic domain"/>
    <property type="match status" value="1"/>
</dbReference>
<accession>A0A6F9ECI3</accession>
<keyword evidence="4" id="KW-0812">Transmembrane</keyword>
<keyword evidence="2" id="KW-0547">Nucleotide-binding</keyword>
<gene>
    <name evidence="7" type="ORF">COOX1_2327</name>
</gene>
<organism evidence="7 8">
    <name type="scientific">Kyrpidia spormannii</name>
    <dbReference type="NCBI Taxonomy" id="2055160"/>
    <lineage>
        <taxon>Bacteria</taxon>
        <taxon>Bacillati</taxon>
        <taxon>Bacillota</taxon>
        <taxon>Bacilli</taxon>
        <taxon>Bacillales</taxon>
        <taxon>Alicyclobacillaceae</taxon>
        <taxon>Kyrpidia</taxon>
    </lineage>
</organism>
<dbReference type="Pfam" id="PF08245">
    <property type="entry name" value="Mur_ligase_M"/>
    <property type="match status" value="1"/>
</dbReference>
<dbReference type="Proteomes" id="UP000502196">
    <property type="component" value="Chromosome"/>
</dbReference>
<dbReference type="SUPFAM" id="SSF53623">
    <property type="entry name" value="MurD-like peptide ligases, catalytic domain"/>
    <property type="match status" value="1"/>
</dbReference>
<name>A0A6F9ECI3_9BACL</name>
<dbReference type="EMBL" id="LR792683">
    <property type="protein sequence ID" value="CAB3394264.1"/>
    <property type="molecule type" value="Genomic_DNA"/>
</dbReference>
<keyword evidence="3" id="KW-0067">ATP-binding</keyword>
<feature type="transmembrane region" description="Helical" evidence="4">
    <location>
        <begin position="6"/>
        <end position="28"/>
    </location>
</feature>
<proteinExistence type="predicted"/>
<feature type="transmembrane region" description="Helical" evidence="4">
    <location>
        <begin position="113"/>
        <end position="131"/>
    </location>
</feature>
<evidence type="ECO:0000256" key="1">
    <source>
        <dbReference type="ARBA" id="ARBA00022598"/>
    </source>
</evidence>
<dbReference type="AlphaFoldDB" id="A0A6F9ECI3"/>
<feature type="domain" description="Mur ligase C-terminal" evidence="5">
    <location>
        <begin position="401"/>
        <end position="521"/>
    </location>
</feature>
<evidence type="ECO:0000313" key="7">
    <source>
        <dbReference type="EMBL" id="CAB3394264.1"/>
    </source>
</evidence>
<evidence type="ECO:0000259" key="6">
    <source>
        <dbReference type="Pfam" id="PF08245"/>
    </source>
</evidence>
<sequence length="531" mass="58317">MIGLGMGWWVIAAVLSLPVVVGRGKYLVHMAQLEGYRPERYLRWMKRMPSALWERWAAAVWVIGLLVGLLVPGDVVGGIVWVAFAVALLALALRGVRLPAKKPLVWTSRAKRLYACFLGLNLVLGLISAMVGPRFGLPVLGFMLWTEPLWMMVATGLMSPVERRINNRFLRAAREKLAQRPDLIIVGITGSYGKTSTKFILGTLLTQKFNVLVTPDSYNTPMGVCRVVNERLKPEHEVFVVEMGARQPGDIRELADLVHPKIGVLTAVGPVHLETFGSVEAVARTKYELIKSLPPDGLAVMNYDNPYCRELAKETRHVQVEGYGLENPGTRLFVSDVHVSEKGTTFVLANRETGESVSCRTDLLGRHQVLNILGAVSVARHLGLSLRQIAAGIGQLQPVPHRLQLIRSGGVYVIDDAFNANPTGTEVALEVLSGFSGRKVVVTPGMVELGGEEERYNREFGQRMAQVCDYVILVGPERTKPIAAGLLDGGLPRDRVSVVTSLEEATAVLQQLLRPGDAVLFENDLPDNYTR</sequence>
<dbReference type="InterPro" id="IPR004101">
    <property type="entry name" value="Mur_ligase_C"/>
</dbReference>
<evidence type="ECO:0000256" key="4">
    <source>
        <dbReference type="SAM" id="Phobius"/>
    </source>
</evidence>
<feature type="transmembrane region" description="Helical" evidence="4">
    <location>
        <begin position="49"/>
        <end position="69"/>
    </location>
</feature>
<dbReference type="InterPro" id="IPR036615">
    <property type="entry name" value="Mur_ligase_C_dom_sf"/>
</dbReference>
<keyword evidence="4" id="KW-0472">Membrane</keyword>
<keyword evidence="1 7" id="KW-0436">Ligase</keyword>
<dbReference type="SUPFAM" id="SSF53244">
    <property type="entry name" value="MurD-like peptide ligases, peptide-binding domain"/>
    <property type="match status" value="1"/>
</dbReference>
<reference evidence="7 8" key="1">
    <citation type="submission" date="2020-04" db="EMBL/GenBank/DDBJ databases">
        <authorList>
            <person name="Hogendoorn C."/>
        </authorList>
    </citation>
    <scope>NUCLEOTIDE SEQUENCE [LARGE SCALE GENOMIC DNA]</scope>
    <source>
        <strain evidence="7">COOX1</strain>
    </source>
</reference>
<feature type="domain" description="Mur ligase central" evidence="6">
    <location>
        <begin position="188"/>
        <end position="379"/>
    </location>
</feature>
<dbReference type="InterPro" id="IPR013221">
    <property type="entry name" value="Mur_ligase_cen"/>
</dbReference>
<dbReference type="InterPro" id="IPR051046">
    <property type="entry name" value="MurCDEF_CellWall_CoF430Synth"/>
</dbReference>
<dbReference type="GO" id="GO:0005524">
    <property type="term" value="F:ATP binding"/>
    <property type="evidence" value="ECO:0007669"/>
    <property type="project" value="UniProtKB-KW"/>
</dbReference>